<evidence type="ECO:0000313" key="3">
    <source>
        <dbReference type="Proteomes" id="UP000803884"/>
    </source>
</evidence>
<feature type="transmembrane region" description="Helical" evidence="1">
    <location>
        <begin position="31"/>
        <end position="56"/>
    </location>
</feature>
<accession>A0AB34KFB0</accession>
<keyword evidence="3" id="KW-1185">Reference proteome</keyword>
<proteinExistence type="predicted"/>
<keyword evidence="1" id="KW-1133">Transmembrane helix</keyword>
<name>A0AB34KFB0_9PEZI</name>
<dbReference type="RefSeq" id="XP_069225021.1">
    <property type="nucleotide sequence ID" value="XM_069377931.1"/>
</dbReference>
<feature type="transmembrane region" description="Helical" evidence="1">
    <location>
        <begin position="68"/>
        <end position="86"/>
    </location>
</feature>
<protein>
    <submittedName>
        <fullName evidence="2">Uncharacterized protein</fullName>
    </submittedName>
</protein>
<feature type="transmembrane region" description="Helical" evidence="1">
    <location>
        <begin position="131"/>
        <end position="153"/>
    </location>
</feature>
<dbReference type="Proteomes" id="UP000803884">
    <property type="component" value="Unassembled WGS sequence"/>
</dbReference>
<organism evidence="2 3">
    <name type="scientific">Cladosporium halotolerans</name>
    <dbReference type="NCBI Taxonomy" id="1052096"/>
    <lineage>
        <taxon>Eukaryota</taxon>
        <taxon>Fungi</taxon>
        <taxon>Dikarya</taxon>
        <taxon>Ascomycota</taxon>
        <taxon>Pezizomycotina</taxon>
        <taxon>Dothideomycetes</taxon>
        <taxon>Dothideomycetidae</taxon>
        <taxon>Cladosporiales</taxon>
        <taxon>Cladosporiaceae</taxon>
        <taxon>Cladosporium</taxon>
    </lineage>
</organism>
<evidence type="ECO:0000313" key="2">
    <source>
        <dbReference type="EMBL" id="KAL1581913.1"/>
    </source>
</evidence>
<keyword evidence="1" id="KW-0472">Membrane</keyword>
<feature type="transmembrane region" description="Helical" evidence="1">
    <location>
        <begin position="165"/>
        <end position="183"/>
    </location>
</feature>
<dbReference type="EMBL" id="JAAQHG020000099">
    <property type="protein sequence ID" value="KAL1581913.1"/>
    <property type="molecule type" value="Genomic_DNA"/>
</dbReference>
<reference evidence="2 3" key="1">
    <citation type="journal article" date="2020" name="Microbiol. Resour. Announc.">
        <title>Draft Genome Sequence of a Cladosporium Species Isolated from the Mesophotic Ascidian Didemnum maculosum.</title>
        <authorList>
            <person name="Gioti A."/>
            <person name="Siaperas R."/>
            <person name="Nikolaivits E."/>
            <person name="Le Goff G."/>
            <person name="Ouazzani J."/>
            <person name="Kotoulas G."/>
            <person name="Topakas E."/>
        </authorList>
    </citation>
    <scope>NUCLEOTIDE SEQUENCE [LARGE SCALE GENOMIC DNA]</scope>
    <source>
        <strain evidence="2 3">TM138-S3</strain>
    </source>
</reference>
<keyword evidence="1" id="KW-0812">Transmembrane</keyword>
<gene>
    <name evidence="2" type="ORF">WHR41_09327</name>
</gene>
<feature type="transmembrane region" description="Helical" evidence="1">
    <location>
        <begin position="98"/>
        <end position="119"/>
    </location>
</feature>
<dbReference type="AlphaFoldDB" id="A0AB34KFB0"/>
<comment type="caution">
    <text evidence="2">The sequence shown here is derived from an EMBL/GenBank/DDBJ whole genome shotgun (WGS) entry which is preliminary data.</text>
</comment>
<sequence>MAPCPLHLLDTISSLKPLTDYSSFRPGTMSFIVDLILTSLHGLAVALYSCMALLVWYICRLRGFGQNGLTRTACYASLLAGFPVLMDVRLFGEDARMWSHSVWLLVQLTAGCCSVALLLQHSDEQKELAAIRCVFTLLALFKIACISVLRSAAGARAWATHIDPLAFFFICLTFSPDVVCMLSRCRVVSHRV</sequence>
<dbReference type="GeneID" id="96010769"/>
<evidence type="ECO:0000256" key="1">
    <source>
        <dbReference type="SAM" id="Phobius"/>
    </source>
</evidence>